<dbReference type="InterPro" id="IPR013103">
    <property type="entry name" value="RVT_2"/>
</dbReference>
<evidence type="ECO:0000259" key="6">
    <source>
        <dbReference type="Pfam" id="PF25597"/>
    </source>
</evidence>
<dbReference type="OrthoDB" id="8048545at2759"/>
<feature type="domain" description="GAG-pre-integrase" evidence="4">
    <location>
        <begin position="614"/>
        <end position="677"/>
    </location>
</feature>
<sequence length="830" mass="92427">MARPTTQFWSSVVIQSDASNVPNTVKFNGSNYPLWSKVSEMHIDGRGKKGFVTKSIKEPKEDNGEYKTWEIGNAIEEVARTYYDGSFISQIYELKFVVIFWDLTVTIHGGSVFFVRWEAQLHATMIRSKSCICSCYNTWNKEVMPTQGDLSQTLLTKTNPRKSSSNTVLMEHVPVISTNTLTPQVFGCVVYVHIHKIHRGKSDTCALRCVFVGFASQQKGYKCYHPETHHMYVTMDVTFSESEYFYSPVSSLFDPKGKSAICDLDGGQPLIAAEETCATVGVRPAVPEAKLASLHESTEASSPEICDDSYEIVKLEKNLVAEFEMKSLGDLSIFLELGLLVHPKVFSSPGKGILYRNSGHLKIEGFTEADWAGDVTDRRSTFRYFTFVGGNLVTWRSKKHNVVSRSFVEAEFKGMVHGKSRTFSQVLELRLMIRISVTLHGLPPEYDSFVDAIQFCLGSTTIDELHGLFLSKDIQLTSHKKATSSAPFQAYNSSIEILPTPLSCRMDRNFSNPKSFQNLSNDSRPNFSRQGQQSTFSANPTWLLDTGASSHMTNSSNNLQSSETYNGPKQVYIGDDKGLPITHSSSSRLTTSTYTFALNNVNELFKGPVKAGFYPFLAPSIAGNHYAYIASTKAPQDIWHQRLGHPSFKILNKLAFQTSISILDELNKFMCSNCALGRCSRKSFTSVPCNTNKPLKLLHTDQNGCAKRKHKHLVKTASTILVASKLDISNAFLHGNLTESVYMVQPPGFEDSINPNHVCKLHRSLYGLKQAPRAWYDKLTAALISIGFSGSQNDHSLFVKQDASVVYVLVYVDDILVTGPDSEACKTVIS</sequence>
<evidence type="ECO:0000313" key="7">
    <source>
        <dbReference type="EMBL" id="KAB2617703.1"/>
    </source>
</evidence>
<dbReference type="Pfam" id="PF13976">
    <property type="entry name" value="gag_pre-integrs"/>
    <property type="match status" value="1"/>
</dbReference>
<evidence type="ECO:0008006" key="9">
    <source>
        <dbReference type="Google" id="ProtNLM"/>
    </source>
</evidence>
<dbReference type="Pfam" id="PF25597">
    <property type="entry name" value="SH3_retrovirus"/>
    <property type="match status" value="1"/>
</dbReference>
<dbReference type="InterPro" id="IPR057670">
    <property type="entry name" value="SH3_retrovirus"/>
</dbReference>
<dbReference type="PANTHER" id="PTHR11439">
    <property type="entry name" value="GAG-POL-RELATED RETROTRANSPOSON"/>
    <property type="match status" value="1"/>
</dbReference>
<keyword evidence="1" id="KW-0064">Aspartyl protease</keyword>
<feature type="region of interest" description="Disordered" evidence="2">
    <location>
        <begin position="513"/>
        <end position="534"/>
    </location>
</feature>
<proteinExistence type="predicted"/>
<dbReference type="InterPro" id="IPR025724">
    <property type="entry name" value="GAG-pre-integrase_dom"/>
</dbReference>
<dbReference type="Proteomes" id="UP000327157">
    <property type="component" value="Chromosome 15"/>
</dbReference>
<dbReference type="SUPFAM" id="SSF56672">
    <property type="entry name" value="DNA/RNA polymerases"/>
    <property type="match status" value="1"/>
</dbReference>
<reference evidence="8" key="2">
    <citation type="submission" date="2019-10" db="EMBL/GenBank/DDBJ databases">
        <title>A de novo genome assembly of a pear dwarfing rootstock.</title>
        <authorList>
            <person name="Wang F."/>
            <person name="Wang J."/>
            <person name="Li S."/>
            <person name="Zhang Y."/>
            <person name="Fang M."/>
            <person name="Ma L."/>
            <person name="Zhao Y."/>
            <person name="Jiang S."/>
        </authorList>
    </citation>
    <scope>NUCLEOTIDE SEQUENCE [LARGE SCALE GENOMIC DNA]</scope>
</reference>
<comment type="caution">
    <text evidence="7">The sequence shown here is derived from an EMBL/GenBank/DDBJ whole genome shotgun (WGS) entry which is preliminary data.</text>
</comment>
<keyword evidence="1" id="KW-0645">Protease</keyword>
<organism evidence="7 8">
    <name type="scientific">Pyrus ussuriensis x Pyrus communis</name>
    <dbReference type="NCBI Taxonomy" id="2448454"/>
    <lineage>
        <taxon>Eukaryota</taxon>
        <taxon>Viridiplantae</taxon>
        <taxon>Streptophyta</taxon>
        <taxon>Embryophyta</taxon>
        <taxon>Tracheophyta</taxon>
        <taxon>Spermatophyta</taxon>
        <taxon>Magnoliopsida</taxon>
        <taxon>eudicotyledons</taxon>
        <taxon>Gunneridae</taxon>
        <taxon>Pentapetalae</taxon>
        <taxon>rosids</taxon>
        <taxon>fabids</taxon>
        <taxon>Rosales</taxon>
        <taxon>Rosaceae</taxon>
        <taxon>Amygdaloideae</taxon>
        <taxon>Maleae</taxon>
        <taxon>Pyrus</taxon>
    </lineage>
</organism>
<dbReference type="PANTHER" id="PTHR11439:SF467">
    <property type="entry name" value="INTEGRASE CATALYTIC DOMAIN-CONTAINING PROTEIN"/>
    <property type="match status" value="1"/>
</dbReference>
<reference evidence="7 8" key="3">
    <citation type="submission" date="2019-11" db="EMBL/GenBank/DDBJ databases">
        <title>A de novo genome assembly of a pear dwarfing rootstock.</title>
        <authorList>
            <person name="Wang F."/>
            <person name="Wang J."/>
            <person name="Li S."/>
            <person name="Zhang Y."/>
            <person name="Fang M."/>
            <person name="Ma L."/>
            <person name="Zhao Y."/>
            <person name="Jiang S."/>
        </authorList>
    </citation>
    <scope>NUCLEOTIDE SEQUENCE [LARGE SCALE GENOMIC DNA]</scope>
    <source>
        <strain evidence="7">S2</strain>
        <tissue evidence="7">Leaf</tissue>
    </source>
</reference>
<dbReference type="CDD" id="cd09272">
    <property type="entry name" value="RNase_HI_RT_Ty1"/>
    <property type="match status" value="1"/>
</dbReference>
<evidence type="ECO:0000259" key="3">
    <source>
        <dbReference type="Pfam" id="PF07727"/>
    </source>
</evidence>
<feature type="region of interest" description="Disordered" evidence="2">
    <location>
        <begin position="547"/>
        <end position="567"/>
    </location>
</feature>
<dbReference type="InterPro" id="IPR043502">
    <property type="entry name" value="DNA/RNA_pol_sf"/>
</dbReference>
<gene>
    <name evidence="7" type="ORF">D8674_013572</name>
</gene>
<dbReference type="Pfam" id="PF22936">
    <property type="entry name" value="Pol_BBD"/>
    <property type="match status" value="1"/>
</dbReference>
<dbReference type="EMBL" id="SMOL01000401">
    <property type="protein sequence ID" value="KAB2617703.1"/>
    <property type="molecule type" value="Genomic_DNA"/>
</dbReference>
<evidence type="ECO:0000259" key="4">
    <source>
        <dbReference type="Pfam" id="PF13976"/>
    </source>
</evidence>
<evidence type="ECO:0000256" key="1">
    <source>
        <dbReference type="ARBA" id="ARBA00022750"/>
    </source>
</evidence>
<reference evidence="7 8" key="1">
    <citation type="submission" date="2019-09" db="EMBL/GenBank/DDBJ databases">
        <authorList>
            <person name="Ou C."/>
        </authorList>
    </citation>
    <scope>NUCLEOTIDE SEQUENCE [LARGE SCALE GENOMIC DNA]</scope>
    <source>
        <strain evidence="7">S2</strain>
        <tissue evidence="7">Leaf</tissue>
    </source>
</reference>
<dbReference type="GO" id="GO:0004190">
    <property type="term" value="F:aspartic-type endopeptidase activity"/>
    <property type="evidence" value="ECO:0007669"/>
    <property type="project" value="UniProtKB-KW"/>
</dbReference>
<protein>
    <recommendedName>
        <fullName evidence="9">Reverse transcriptase Ty1/copia-type domain-containing protein</fullName>
    </recommendedName>
</protein>
<keyword evidence="1" id="KW-0378">Hydrolase</keyword>
<accession>A0A5N5GSQ7</accession>
<name>A0A5N5GSQ7_9ROSA</name>
<evidence type="ECO:0000259" key="5">
    <source>
        <dbReference type="Pfam" id="PF22936"/>
    </source>
</evidence>
<dbReference type="InterPro" id="IPR054722">
    <property type="entry name" value="PolX-like_BBD"/>
</dbReference>
<evidence type="ECO:0000313" key="8">
    <source>
        <dbReference type="Proteomes" id="UP000327157"/>
    </source>
</evidence>
<dbReference type="Pfam" id="PF07727">
    <property type="entry name" value="RVT_2"/>
    <property type="match status" value="1"/>
</dbReference>
<keyword evidence="8" id="KW-1185">Reference proteome</keyword>
<feature type="domain" description="Reverse transcriptase Ty1/copia-type" evidence="3">
    <location>
        <begin position="723"/>
        <end position="826"/>
    </location>
</feature>
<dbReference type="AlphaFoldDB" id="A0A5N5GSQ7"/>
<feature type="domain" description="Retroviral polymerase SH3-like" evidence="6">
    <location>
        <begin position="188"/>
        <end position="246"/>
    </location>
</feature>
<evidence type="ECO:0000256" key="2">
    <source>
        <dbReference type="SAM" id="MobiDB-lite"/>
    </source>
</evidence>
<feature type="domain" description="Retrovirus-related Pol polyprotein from transposon TNT 1-94-like beta-barrel" evidence="5">
    <location>
        <begin position="542"/>
        <end position="601"/>
    </location>
</feature>